<keyword evidence="3 5" id="KW-1133">Transmembrane helix</keyword>
<feature type="transmembrane region" description="Helical" evidence="5">
    <location>
        <begin position="26"/>
        <end position="47"/>
    </location>
</feature>
<evidence type="ECO:0000256" key="3">
    <source>
        <dbReference type="ARBA" id="ARBA00022989"/>
    </source>
</evidence>
<dbReference type="AlphaFoldDB" id="A0A1G6QWR0"/>
<organism evidence="7 8">
    <name type="scientific">Pedobacter soli</name>
    <dbReference type="NCBI Taxonomy" id="390242"/>
    <lineage>
        <taxon>Bacteria</taxon>
        <taxon>Pseudomonadati</taxon>
        <taxon>Bacteroidota</taxon>
        <taxon>Sphingobacteriia</taxon>
        <taxon>Sphingobacteriales</taxon>
        <taxon>Sphingobacteriaceae</taxon>
        <taxon>Pedobacter</taxon>
    </lineage>
</organism>
<name>A0A1G6QWR0_9SPHI</name>
<proteinExistence type="predicted"/>
<evidence type="ECO:0000259" key="6">
    <source>
        <dbReference type="Pfam" id="PF06271"/>
    </source>
</evidence>
<evidence type="ECO:0000256" key="5">
    <source>
        <dbReference type="SAM" id="Phobius"/>
    </source>
</evidence>
<evidence type="ECO:0000256" key="2">
    <source>
        <dbReference type="ARBA" id="ARBA00022692"/>
    </source>
</evidence>
<dbReference type="GO" id="GO:0016020">
    <property type="term" value="C:membrane"/>
    <property type="evidence" value="ECO:0007669"/>
    <property type="project" value="UniProtKB-SubCell"/>
</dbReference>
<keyword evidence="4 5" id="KW-0472">Membrane</keyword>
<keyword evidence="2 5" id="KW-0812">Transmembrane</keyword>
<dbReference type="InterPro" id="IPR010432">
    <property type="entry name" value="RDD"/>
</dbReference>
<evidence type="ECO:0000256" key="1">
    <source>
        <dbReference type="ARBA" id="ARBA00004141"/>
    </source>
</evidence>
<feature type="transmembrane region" description="Helical" evidence="5">
    <location>
        <begin position="59"/>
        <end position="78"/>
    </location>
</feature>
<protein>
    <submittedName>
        <fullName evidence="7">Uncharacterized membrane protein YckC, RDD family</fullName>
    </submittedName>
</protein>
<dbReference type="Pfam" id="PF06271">
    <property type="entry name" value="RDD"/>
    <property type="match status" value="1"/>
</dbReference>
<dbReference type="STRING" id="390242.SAMN04488024_103461"/>
<keyword evidence="8" id="KW-1185">Reference proteome</keyword>
<dbReference type="EMBL" id="FMZH01000003">
    <property type="protein sequence ID" value="SDC96187.1"/>
    <property type="molecule type" value="Genomic_DNA"/>
</dbReference>
<dbReference type="RefSeq" id="WP_090767712.1">
    <property type="nucleotide sequence ID" value="NZ_FMZH01000003.1"/>
</dbReference>
<dbReference type="Proteomes" id="UP000199455">
    <property type="component" value="Unassembled WGS sequence"/>
</dbReference>
<evidence type="ECO:0000313" key="8">
    <source>
        <dbReference type="Proteomes" id="UP000199455"/>
    </source>
</evidence>
<sequence>MEFNKYNVAVDITYCRASSGKRLANHLIDVTVFYVALFCGAILIEIFSPDFLDGINDLVGRLIGMACYALFIFFIEAISHGKSIGKLITGTKAVNLDGTEMDVSKTFLRNIARAVPFNEFSALGTPCEPWHDRWSDTIVVEEKKLALFQQRADLFESVKNQTL</sequence>
<comment type="subcellular location">
    <subcellularLocation>
        <location evidence="1">Membrane</location>
        <topology evidence="1">Multi-pass membrane protein</topology>
    </subcellularLocation>
</comment>
<feature type="domain" description="RDD" evidence="6">
    <location>
        <begin position="17"/>
        <end position="120"/>
    </location>
</feature>
<accession>A0A1G6QWR0</accession>
<reference evidence="8" key="1">
    <citation type="submission" date="2016-10" db="EMBL/GenBank/DDBJ databases">
        <authorList>
            <person name="Varghese N."/>
            <person name="Submissions S."/>
        </authorList>
    </citation>
    <scope>NUCLEOTIDE SEQUENCE [LARGE SCALE GENOMIC DNA]</scope>
    <source>
        <strain evidence="8">DSM 18609</strain>
    </source>
</reference>
<evidence type="ECO:0000256" key="4">
    <source>
        <dbReference type="ARBA" id="ARBA00023136"/>
    </source>
</evidence>
<gene>
    <name evidence="7" type="ORF">SAMN04488024_103461</name>
</gene>
<evidence type="ECO:0000313" key="7">
    <source>
        <dbReference type="EMBL" id="SDC96187.1"/>
    </source>
</evidence>